<keyword evidence="1" id="KW-0520">NAD</keyword>
<evidence type="ECO:0000256" key="1">
    <source>
        <dbReference type="ARBA" id="ARBA00023027"/>
    </source>
</evidence>
<evidence type="ECO:0000313" key="3">
    <source>
        <dbReference type="EMBL" id="MCI45878.1"/>
    </source>
</evidence>
<reference evidence="3 4" key="1">
    <citation type="journal article" date="2018" name="Front. Plant Sci.">
        <title>Red Clover (Trifolium pratense) and Zigzag Clover (T. medium) - A Picture of Genomic Similarities and Differences.</title>
        <authorList>
            <person name="Dluhosova J."/>
            <person name="Istvanek J."/>
            <person name="Nedelnik J."/>
            <person name="Repkova J."/>
        </authorList>
    </citation>
    <scope>NUCLEOTIDE SEQUENCE [LARGE SCALE GENOMIC DNA]</scope>
    <source>
        <strain evidence="4">cv. 10/8</strain>
        <tissue evidence="3">Leaf</tissue>
    </source>
</reference>
<feature type="domain" description="TIR" evidence="2">
    <location>
        <begin position="1"/>
        <end position="70"/>
    </location>
</feature>
<keyword evidence="4" id="KW-1185">Reference proteome</keyword>
<sequence>MECRRTIGHIVLPVFYNVDPSEVRHQAGEFGKAFQSLLSRVSVKEDASLKWRHALGEASGLAGLVVLNSR</sequence>
<dbReference type="PANTHER" id="PTHR32009:SF160">
    <property type="entry name" value="DISEASE RESISTANCE PROTEIN (TIR-NBS-LRR CLASS)"/>
    <property type="match status" value="1"/>
</dbReference>
<proteinExistence type="predicted"/>
<dbReference type="InterPro" id="IPR035897">
    <property type="entry name" value="Toll_tir_struct_dom_sf"/>
</dbReference>
<dbReference type="GO" id="GO:0007165">
    <property type="term" value="P:signal transduction"/>
    <property type="evidence" value="ECO:0007669"/>
    <property type="project" value="InterPro"/>
</dbReference>
<name>A0A392SAK9_9FABA</name>
<dbReference type="Pfam" id="PF01582">
    <property type="entry name" value="TIR"/>
    <property type="match status" value="1"/>
</dbReference>
<comment type="caution">
    <text evidence="3">The sequence shown here is derived from an EMBL/GenBank/DDBJ whole genome shotgun (WGS) entry which is preliminary data.</text>
</comment>
<accession>A0A392SAK9</accession>
<dbReference type="AlphaFoldDB" id="A0A392SAK9"/>
<dbReference type="PANTHER" id="PTHR32009">
    <property type="entry name" value="TMV RESISTANCE PROTEIN N-LIKE"/>
    <property type="match status" value="1"/>
</dbReference>
<evidence type="ECO:0000313" key="4">
    <source>
        <dbReference type="Proteomes" id="UP000265520"/>
    </source>
</evidence>
<dbReference type="PROSITE" id="PS50104">
    <property type="entry name" value="TIR"/>
    <property type="match status" value="1"/>
</dbReference>
<dbReference type="InterPro" id="IPR000157">
    <property type="entry name" value="TIR_dom"/>
</dbReference>
<dbReference type="SUPFAM" id="SSF52200">
    <property type="entry name" value="Toll/Interleukin receptor TIR domain"/>
    <property type="match status" value="1"/>
</dbReference>
<dbReference type="EMBL" id="LXQA010349981">
    <property type="protein sequence ID" value="MCI45878.1"/>
    <property type="molecule type" value="Genomic_DNA"/>
</dbReference>
<evidence type="ECO:0000259" key="2">
    <source>
        <dbReference type="PROSITE" id="PS50104"/>
    </source>
</evidence>
<dbReference type="Proteomes" id="UP000265520">
    <property type="component" value="Unassembled WGS sequence"/>
</dbReference>
<dbReference type="Gene3D" id="3.40.50.10140">
    <property type="entry name" value="Toll/interleukin-1 receptor homology (TIR) domain"/>
    <property type="match status" value="1"/>
</dbReference>
<organism evidence="3 4">
    <name type="scientific">Trifolium medium</name>
    <dbReference type="NCBI Taxonomy" id="97028"/>
    <lineage>
        <taxon>Eukaryota</taxon>
        <taxon>Viridiplantae</taxon>
        <taxon>Streptophyta</taxon>
        <taxon>Embryophyta</taxon>
        <taxon>Tracheophyta</taxon>
        <taxon>Spermatophyta</taxon>
        <taxon>Magnoliopsida</taxon>
        <taxon>eudicotyledons</taxon>
        <taxon>Gunneridae</taxon>
        <taxon>Pentapetalae</taxon>
        <taxon>rosids</taxon>
        <taxon>fabids</taxon>
        <taxon>Fabales</taxon>
        <taxon>Fabaceae</taxon>
        <taxon>Papilionoideae</taxon>
        <taxon>50 kb inversion clade</taxon>
        <taxon>NPAAA clade</taxon>
        <taxon>Hologalegina</taxon>
        <taxon>IRL clade</taxon>
        <taxon>Trifolieae</taxon>
        <taxon>Trifolium</taxon>
    </lineage>
</organism>
<protein>
    <submittedName>
        <fullName evidence="3">TMV resistance protein N-like</fullName>
    </submittedName>
</protein>